<feature type="non-terminal residue" evidence="2">
    <location>
        <position position="197"/>
    </location>
</feature>
<accession>T1AXH6</accession>
<evidence type="ECO:0000259" key="1">
    <source>
        <dbReference type="Pfam" id="PF13421"/>
    </source>
</evidence>
<protein>
    <submittedName>
        <fullName evidence="2">Virion core protein (Lumpy skin disease virus)-like protein</fullName>
    </submittedName>
</protein>
<dbReference type="AlphaFoldDB" id="T1AXH6"/>
<dbReference type="PANTHER" id="PTHR37826">
    <property type="entry name" value="FLOTILLIN BAND_7_5 DOMAIN PROTEIN"/>
    <property type="match status" value="1"/>
</dbReference>
<dbReference type="PANTHER" id="PTHR37826:SF2">
    <property type="entry name" value="ZINC-RIBBON DOMAIN-CONTAINING PROTEIN"/>
    <property type="match status" value="1"/>
</dbReference>
<feature type="domain" description="SPFH" evidence="1">
    <location>
        <begin position="22"/>
        <end position="186"/>
    </location>
</feature>
<organism evidence="2">
    <name type="scientific">mine drainage metagenome</name>
    <dbReference type="NCBI Taxonomy" id="410659"/>
    <lineage>
        <taxon>unclassified sequences</taxon>
        <taxon>metagenomes</taxon>
        <taxon>ecological metagenomes</taxon>
    </lineage>
</organism>
<dbReference type="InterPro" id="IPR033880">
    <property type="entry name" value="SPFH_YdjI"/>
</dbReference>
<sequence length="197" mass="22032">MFGSTTINWDDANKGPNVMWRVPRNIRLNDNIVVREDEMAVFYRDGKVLSYIDRPDRYSLTSLNAPVVGGLVKALSGVQQEAEVYYLQKRIFDGKFGSSEPYIFRDPDFGLVSLRVFGSFRWRVSAADVFINQFVGTFGAASSDDVESRLRDQMVILVYNTLGKLKAQGVRVTDLAVQLTTIEQAVLGAAPDHFGPL</sequence>
<comment type="caution">
    <text evidence="2">The sequence shown here is derived from an EMBL/GenBank/DDBJ whole genome shotgun (WGS) entry which is preliminary data.</text>
</comment>
<dbReference type="Pfam" id="PF13421">
    <property type="entry name" value="Band_7_1"/>
    <property type="match status" value="1"/>
</dbReference>
<gene>
    <name evidence="2" type="ORF">B1B_07375</name>
</gene>
<reference evidence="2" key="1">
    <citation type="submission" date="2013-08" db="EMBL/GenBank/DDBJ databases">
        <authorList>
            <person name="Mendez C."/>
            <person name="Richter M."/>
            <person name="Ferrer M."/>
            <person name="Sanchez J."/>
        </authorList>
    </citation>
    <scope>NUCLEOTIDE SEQUENCE</scope>
</reference>
<reference evidence="2" key="2">
    <citation type="journal article" date="2014" name="ISME J.">
        <title>Microbial stratification in low pH oxic and suboxic macroscopic growths along an acid mine drainage.</title>
        <authorList>
            <person name="Mendez-Garcia C."/>
            <person name="Mesa V."/>
            <person name="Sprenger R.R."/>
            <person name="Richter M."/>
            <person name="Diez M.S."/>
            <person name="Solano J."/>
            <person name="Bargiela R."/>
            <person name="Golyshina O.V."/>
            <person name="Manteca A."/>
            <person name="Ramos J.L."/>
            <person name="Gallego J.R."/>
            <person name="Llorente I."/>
            <person name="Martins Dos Santos V.A."/>
            <person name="Jensen O.N."/>
            <person name="Pelaez A.I."/>
            <person name="Sanchez J."/>
            <person name="Ferrer M."/>
        </authorList>
    </citation>
    <scope>NUCLEOTIDE SEQUENCE</scope>
</reference>
<dbReference type="CDD" id="cd03408">
    <property type="entry name" value="SPFH_like_u1"/>
    <property type="match status" value="1"/>
</dbReference>
<evidence type="ECO:0000313" key="2">
    <source>
        <dbReference type="EMBL" id="EQD62182.1"/>
    </source>
</evidence>
<dbReference type="EMBL" id="AUZY01004695">
    <property type="protein sequence ID" value="EQD62182.1"/>
    <property type="molecule type" value="Genomic_DNA"/>
</dbReference>
<name>T1AXH6_9ZZZZ</name>
<proteinExistence type="predicted"/>